<sequence>VRPAIAPTTCTLAAPAASGSRWGSQPVIVQVRPAIAPTTCTLAAPAASGSRWGSQPVIVQVRPAIAPTTCTLAAPAARRADTAVSFPALSPRSPEGLPNPTGTYCAFNAASQCLVATLTSALSCDADSPLALFLNCLMTGKDVLLLHSAAFQWCSKAFHMDPMAQNCALEFLTGMLFLSELKLRFSCEVRVNGLLSL</sequence>
<reference evidence="2" key="1">
    <citation type="submission" date="2016-11" db="UniProtKB">
        <authorList>
            <consortium name="WormBaseParasite"/>
        </authorList>
    </citation>
    <scope>IDENTIFICATION</scope>
</reference>
<name>A0A1I8HZW9_9PLAT</name>
<organism evidence="1 2">
    <name type="scientific">Macrostomum lignano</name>
    <dbReference type="NCBI Taxonomy" id="282301"/>
    <lineage>
        <taxon>Eukaryota</taxon>
        <taxon>Metazoa</taxon>
        <taxon>Spiralia</taxon>
        <taxon>Lophotrochozoa</taxon>
        <taxon>Platyhelminthes</taxon>
        <taxon>Rhabditophora</taxon>
        <taxon>Macrostomorpha</taxon>
        <taxon>Macrostomida</taxon>
        <taxon>Macrostomidae</taxon>
        <taxon>Macrostomum</taxon>
    </lineage>
</organism>
<keyword evidence="1" id="KW-1185">Reference proteome</keyword>
<accession>A0A1I8HZW9</accession>
<evidence type="ECO:0000313" key="1">
    <source>
        <dbReference type="Proteomes" id="UP000095280"/>
    </source>
</evidence>
<proteinExistence type="predicted"/>
<dbReference type="WBParaSite" id="maker-uti_cns_0008899-snap-gene-0.2-mRNA-1">
    <property type="protein sequence ID" value="maker-uti_cns_0008899-snap-gene-0.2-mRNA-1"/>
    <property type="gene ID" value="maker-uti_cns_0008899-snap-gene-0.2"/>
</dbReference>
<dbReference type="Proteomes" id="UP000095280">
    <property type="component" value="Unplaced"/>
</dbReference>
<protein>
    <submittedName>
        <fullName evidence="2">SPARK domain-containing protein</fullName>
    </submittedName>
</protein>
<evidence type="ECO:0000313" key="2">
    <source>
        <dbReference type="WBParaSite" id="maker-uti_cns_0008899-snap-gene-0.2-mRNA-1"/>
    </source>
</evidence>
<dbReference type="AlphaFoldDB" id="A0A1I8HZW9"/>